<keyword evidence="2" id="KW-0547">Nucleotide-binding</keyword>
<evidence type="ECO:0000313" key="7">
    <source>
        <dbReference type="EMBL" id="BBF22979.1"/>
    </source>
</evidence>
<dbReference type="InterPro" id="IPR036890">
    <property type="entry name" value="HATPase_C_sf"/>
</dbReference>
<keyword evidence="1" id="KW-0808">Transferase</keyword>
<dbReference type="Gene3D" id="3.30.565.10">
    <property type="entry name" value="Histidine kinase-like ATPase, C-terminal domain"/>
    <property type="match status" value="1"/>
</dbReference>
<dbReference type="SUPFAM" id="SSF55874">
    <property type="entry name" value="ATPase domain of HSP90 chaperone/DNA topoisomerase II/histidine kinase"/>
    <property type="match status" value="1"/>
</dbReference>
<dbReference type="EMBL" id="AP018786">
    <property type="protein sequence ID" value="BBF22979.1"/>
    <property type="molecule type" value="Genomic_DNA"/>
</dbReference>
<dbReference type="GO" id="GO:0005524">
    <property type="term" value="F:ATP binding"/>
    <property type="evidence" value="ECO:0007669"/>
    <property type="project" value="UniProtKB-KW"/>
</dbReference>
<proteinExistence type="predicted"/>
<evidence type="ECO:0000313" key="8">
    <source>
        <dbReference type="Proteomes" id="UP000271003"/>
    </source>
</evidence>
<keyword evidence="4" id="KW-0067">ATP-binding</keyword>
<organism evidence="7 8">
    <name type="scientific">Sutterella megalosphaeroides</name>
    <dbReference type="NCBI Taxonomy" id="2494234"/>
    <lineage>
        <taxon>Bacteria</taxon>
        <taxon>Pseudomonadati</taxon>
        <taxon>Pseudomonadota</taxon>
        <taxon>Betaproteobacteria</taxon>
        <taxon>Burkholderiales</taxon>
        <taxon>Sutterellaceae</taxon>
        <taxon>Sutterella</taxon>
    </lineage>
</organism>
<evidence type="ECO:0000256" key="1">
    <source>
        <dbReference type="ARBA" id="ARBA00022679"/>
    </source>
</evidence>
<dbReference type="Gene3D" id="1.10.287.130">
    <property type="match status" value="1"/>
</dbReference>
<dbReference type="AlphaFoldDB" id="A0A2Z6I9D2"/>
<evidence type="ECO:0000256" key="5">
    <source>
        <dbReference type="ARBA" id="ARBA00023012"/>
    </source>
</evidence>
<evidence type="ECO:0000256" key="2">
    <source>
        <dbReference type="ARBA" id="ARBA00022741"/>
    </source>
</evidence>
<keyword evidence="8" id="KW-1185">Reference proteome</keyword>
<dbReference type="Pfam" id="PF02518">
    <property type="entry name" value="HATPase_c"/>
    <property type="match status" value="1"/>
</dbReference>
<reference evidence="7 8" key="1">
    <citation type="journal article" date="2018" name="Int. J. Syst. Evol. Microbiol.">
        <title>Mesosutterella multiformis gen. nov., sp. nov., a member of the family Sutterellaceae and Sutterella megalosphaeroides sp. nov., isolated from human faeces.</title>
        <authorList>
            <person name="Sakamoto M."/>
            <person name="Ikeyama N."/>
            <person name="Kunihiro T."/>
            <person name="Iino T."/>
            <person name="Yuki M."/>
            <person name="Ohkuma M."/>
        </authorList>
    </citation>
    <scope>NUCLEOTIDE SEQUENCE [LARGE SCALE GENOMIC DNA]</scope>
    <source>
        <strain evidence="7 8">6FBBBH3</strain>
    </source>
</reference>
<evidence type="ECO:0000256" key="4">
    <source>
        <dbReference type="ARBA" id="ARBA00022840"/>
    </source>
</evidence>
<gene>
    <name evidence="7" type="ORF">SUTMEG_08700</name>
</gene>
<accession>A0A2Z6I9D2</accession>
<dbReference type="PROSITE" id="PS50109">
    <property type="entry name" value="HIS_KIN"/>
    <property type="match status" value="1"/>
</dbReference>
<protein>
    <submittedName>
        <fullName evidence="7">Sensor histidine kinase</fullName>
    </submittedName>
</protein>
<dbReference type="GO" id="GO:0016301">
    <property type="term" value="F:kinase activity"/>
    <property type="evidence" value="ECO:0007669"/>
    <property type="project" value="UniProtKB-KW"/>
</dbReference>
<dbReference type="PANTHER" id="PTHR43065:SF46">
    <property type="entry name" value="C4-DICARBOXYLATE TRANSPORT SENSOR PROTEIN DCTB"/>
    <property type="match status" value="1"/>
</dbReference>
<dbReference type="InterPro" id="IPR003594">
    <property type="entry name" value="HATPase_dom"/>
</dbReference>
<evidence type="ECO:0000259" key="6">
    <source>
        <dbReference type="PROSITE" id="PS50109"/>
    </source>
</evidence>
<feature type="domain" description="Histidine kinase" evidence="6">
    <location>
        <begin position="349"/>
        <end position="603"/>
    </location>
</feature>
<dbReference type="InterPro" id="IPR005467">
    <property type="entry name" value="His_kinase_dom"/>
</dbReference>
<dbReference type="SUPFAM" id="SSF53850">
    <property type="entry name" value="Periplasmic binding protein-like II"/>
    <property type="match status" value="1"/>
</dbReference>
<sequence>MLTVALLDTLINPFDSFDLYRTIRHLEKALPQYRWRTMTVSAAEARETIERDRPDFLFAPSGFVVTVGVEQSISAFRIATRKTRLADKAEASVGSAFVVRTSDGFRTLEALRGRAAGASLPSGVESWLAAAGEIAETGADPERFFSRVDFRNNAYPDVISSLLAGKIDVAVLPACLLETLVSQGLADGSDLTVVHEKSGGLDCRHSTALYPDVSLLAMVWAPERAVRDVTVELLSLAPSDDGFEWLTNVSFASVRSLMYRLQVGPYAYLRDMSFSGIVSRWKKEILAALALLLLLVANEFRLQALVRRRTQELRDAALEQRKTAEEAAKARARLALFERRSVAQQMSGMIAHEVNGPIGAVRTYGVVLKMAAVALRKGRETGDIEAVRRYEAALEEAASGIEHEAVRIADIVARVRAHAKHEAGRREPCAIATIVEKSLRVLGTECGPEDAACIDVTIEPGLTVSGDALELEILVLNLLRNALRVAGELPAGTSEPERRVSVRARRVETNTIRLEVANPCPNLSDRLVERLNRRTTELSVEICDESDGADTTAGSDARATPAQRGLGLGLSICRGIAESHCAALRFERRDDRVVAVVEFAALRAPSP</sequence>
<keyword evidence="5" id="KW-0902">Two-component regulatory system</keyword>
<dbReference type="Proteomes" id="UP000271003">
    <property type="component" value="Chromosome"/>
</dbReference>
<evidence type="ECO:0000256" key="3">
    <source>
        <dbReference type="ARBA" id="ARBA00022777"/>
    </source>
</evidence>
<dbReference type="GO" id="GO:0000160">
    <property type="term" value="P:phosphorelay signal transduction system"/>
    <property type="evidence" value="ECO:0007669"/>
    <property type="project" value="UniProtKB-KW"/>
</dbReference>
<dbReference type="KEGG" id="sutt:SUTMEG_08700"/>
<dbReference type="Pfam" id="PF12974">
    <property type="entry name" value="Phosphonate-bd"/>
    <property type="match status" value="1"/>
</dbReference>
<dbReference type="SMART" id="SM00387">
    <property type="entry name" value="HATPase_c"/>
    <property type="match status" value="1"/>
</dbReference>
<keyword evidence="3 7" id="KW-0418">Kinase</keyword>
<name>A0A2Z6I9D2_9BURK</name>
<dbReference type="PANTHER" id="PTHR43065">
    <property type="entry name" value="SENSOR HISTIDINE KINASE"/>
    <property type="match status" value="1"/>
</dbReference>
<dbReference type="Gene3D" id="3.40.190.10">
    <property type="entry name" value="Periplasmic binding protein-like II"/>
    <property type="match status" value="1"/>
</dbReference>